<name>A0A838CV31_9BACI</name>
<dbReference type="PANTHER" id="PTHR43280:SF34">
    <property type="entry name" value="ARAC-FAMILY TRANSCRIPTIONAL REGULATOR"/>
    <property type="match status" value="1"/>
</dbReference>
<organism evidence="5 6">
    <name type="scientific">Halobacillus locisalis</name>
    <dbReference type="NCBI Taxonomy" id="220753"/>
    <lineage>
        <taxon>Bacteria</taxon>
        <taxon>Bacillati</taxon>
        <taxon>Bacillota</taxon>
        <taxon>Bacilli</taxon>
        <taxon>Bacillales</taxon>
        <taxon>Bacillaceae</taxon>
        <taxon>Halobacillus</taxon>
    </lineage>
</organism>
<dbReference type="InterPro" id="IPR009057">
    <property type="entry name" value="Homeodomain-like_sf"/>
</dbReference>
<dbReference type="Gene3D" id="1.10.10.60">
    <property type="entry name" value="Homeodomain-like"/>
    <property type="match status" value="2"/>
</dbReference>
<evidence type="ECO:0000256" key="3">
    <source>
        <dbReference type="ARBA" id="ARBA00023163"/>
    </source>
</evidence>
<evidence type="ECO:0000256" key="2">
    <source>
        <dbReference type="ARBA" id="ARBA00023125"/>
    </source>
</evidence>
<dbReference type="InterPro" id="IPR020449">
    <property type="entry name" value="Tscrpt_reg_AraC-type_HTH"/>
</dbReference>
<keyword evidence="1" id="KW-0805">Transcription regulation</keyword>
<dbReference type="Proteomes" id="UP000571017">
    <property type="component" value="Unassembled WGS sequence"/>
</dbReference>
<proteinExistence type="predicted"/>
<dbReference type="PANTHER" id="PTHR43280">
    <property type="entry name" value="ARAC-FAMILY TRANSCRIPTIONAL REGULATOR"/>
    <property type="match status" value="1"/>
</dbReference>
<comment type="caution">
    <text evidence="5">The sequence shown here is derived from an EMBL/GenBank/DDBJ whole genome shotgun (WGS) entry which is preliminary data.</text>
</comment>
<gene>
    <name evidence="5" type="ORF">H0266_11285</name>
</gene>
<keyword evidence="2" id="KW-0238">DNA-binding</keyword>
<keyword evidence="3" id="KW-0804">Transcription</keyword>
<sequence>MTVVNHELLQLLKDCSIALNTPVFLLNHQKRTLYQFPESFKAPPEELKSTLDQDVDQSNRLPYSLHFSIDVVGQCFFLYSIRTTSGESATIAIGPFLQQDMGRKHIRKVKEKHDLSTDEQELFLYFEQQPLWMPYQVPVLERVLARLLPMQSEGEMKQEQSNLAYSTAYSDFSNQYVSSTLVEQWRFRFFNSFKNGDGRTMEVYEEYKAHDTADLGNGDALRSEKNRLIRLVTELTHLSTEVGGPQGEMILLNEFYINFLETITSPDELAELEQNIIFSFYQRLHQSDKPRYSPIIERARRYIFQHLSDELSLKDIAKEINVHKGYLSSVFKKEVGEPVSQYINRLRIKEAKELLSITDYSLLDISSMLGYNSQSYFTRVFKQMEGIGPKEFRVRYKMNTKG</sequence>
<evidence type="ECO:0000256" key="1">
    <source>
        <dbReference type="ARBA" id="ARBA00023015"/>
    </source>
</evidence>
<dbReference type="Pfam" id="PF12833">
    <property type="entry name" value="HTH_18"/>
    <property type="match status" value="1"/>
</dbReference>
<dbReference type="InterPro" id="IPR018060">
    <property type="entry name" value="HTH_AraC"/>
</dbReference>
<evidence type="ECO:0000313" key="6">
    <source>
        <dbReference type="Proteomes" id="UP000571017"/>
    </source>
</evidence>
<protein>
    <submittedName>
        <fullName evidence="5">AraC family transcriptional regulator</fullName>
    </submittedName>
</protein>
<keyword evidence="6" id="KW-1185">Reference proteome</keyword>
<dbReference type="SUPFAM" id="SSF46689">
    <property type="entry name" value="Homeodomain-like"/>
    <property type="match status" value="2"/>
</dbReference>
<dbReference type="AlphaFoldDB" id="A0A838CV31"/>
<reference evidence="5 6" key="1">
    <citation type="journal article" date="2004" name="Extremophiles">
        <title>Halobacillus locisalis sp. nov., a halophilic bacterium isolated from a marine solar saltern of the Yellow Sea in Korea.</title>
        <authorList>
            <person name="Yoon J.H."/>
            <person name="Kang K.H."/>
            <person name="Oh T.K."/>
            <person name="Park Y.H."/>
        </authorList>
    </citation>
    <scope>NUCLEOTIDE SEQUENCE [LARGE SCALE GENOMIC DNA]</scope>
    <source>
        <strain evidence="5 6">KCTC 3788</strain>
    </source>
</reference>
<dbReference type="GO" id="GO:0003700">
    <property type="term" value="F:DNA-binding transcription factor activity"/>
    <property type="evidence" value="ECO:0007669"/>
    <property type="project" value="InterPro"/>
</dbReference>
<dbReference type="RefSeq" id="WP_181472482.1">
    <property type="nucleotide sequence ID" value="NZ_JACEFG010000002.1"/>
</dbReference>
<dbReference type="GO" id="GO:0043565">
    <property type="term" value="F:sequence-specific DNA binding"/>
    <property type="evidence" value="ECO:0007669"/>
    <property type="project" value="InterPro"/>
</dbReference>
<accession>A0A838CV31</accession>
<dbReference type="PROSITE" id="PS01124">
    <property type="entry name" value="HTH_ARAC_FAMILY_2"/>
    <property type="match status" value="1"/>
</dbReference>
<dbReference type="PRINTS" id="PR00032">
    <property type="entry name" value="HTHARAC"/>
</dbReference>
<evidence type="ECO:0000259" key="4">
    <source>
        <dbReference type="PROSITE" id="PS01124"/>
    </source>
</evidence>
<evidence type="ECO:0000313" key="5">
    <source>
        <dbReference type="EMBL" id="MBA2175476.1"/>
    </source>
</evidence>
<dbReference type="EMBL" id="JACEFG010000002">
    <property type="protein sequence ID" value="MBA2175476.1"/>
    <property type="molecule type" value="Genomic_DNA"/>
</dbReference>
<dbReference type="SMART" id="SM00342">
    <property type="entry name" value="HTH_ARAC"/>
    <property type="match status" value="1"/>
</dbReference>
<feature type="domain" description="HTH araC/xylS-type" evidence="4">
    <location>
        <begin position="297"/>
        <end position="395"/>
    </location>
</feature>